<keyword evidence="5 6" id="KW-0472">Membrane</keyword>
<feature type="transmembrane region" description="Helical" evidence="6">
    <location>
        <begin position="6"/>
        <end position="28"/>
    </location>
</feature>
<evidence type="ECO:0000256" key="2">
    <source>
        <dbReference type="ARBA" id="ARBA00022475"/>
    </source>
</evidence>
<dbReference type="AlphaFoldDB" id="A0A381RC90"/>
<comment type="subcellular location">
    <subcellularLocation>
        <location evidence="1">Cell membrane</location>
        <topology evidence="1">Multi-pass membrane protein</topology>
    </subcellularLocation>
</comment>
<proteinExistence type="predicted"/>
<name>A0A381RC90_9ZZZZ</name>
<evidence type="ECO:0000256" key="6">
    <source>
        <dbReference type="SAM" id="Phobius"/>
    </source>
</evidence>
<evidence type="ECO:0000313" key="7">
    <source>
        <dbReference type="EMBL" id="SUZ89270.1"/>
    </source>
</evidence>
<reference evidence="7" key="1">
    <citation type="submission" date="2018-05" db="EMBL/GenBank/DDBJ databases">
        <authorList>
            <person name="Lanie J.A."/>
            <person name="Ng W.-L."/>
            <person name="Kazmierczak K.M."/>
            <person name="Andrzejewski T.M."/>
            <person name="Davidsen T.M."/>
            <person name="Wayne K.J."/>
            <person name="Tettelin H."/>
            <person name="Glass J.I."/>
            <person name="Rusch D."/>
            <person name="Podicherti R."/>
            <person name="Tsui H.-C.T."/>
            <person name="Winkler M.E."/>
        </authorList>
    </citation>
    <scope>NUCLEOTIDE SEQUENCE</scope>
</reference>
<evidence type="ECO:0000256" key="1">
    <source>
        <dbReference type="ARBA" id="ARBA00004651"/>
    </source>
</evidence>
<evidence type="ECO:0000256" key="3">
    <source>
        <dbReference type="ARBA" id="ARBA00022692"/>
    </source>
</evidence>
<dbReference type="PANTHER" id="PTHR30086">
    <property type="entry name" value="ARGININE EXPORTER PROTEIN ARGO"/>
    <property type="match status" value="1"/>
</dbReference>
<dbReference type="EMBL" id="UINC01001812">
    <property type="protein sequence ID" value="SUZ89270.1"/>
    <property type="molecule type" value="Genomic_DNA"/>
</dbReference>
<protein>
    <recommendedName>
        <fullName evidence="8">Lysine transporter LysE</fullName>
    </recommendedName>
</protein>
<feature type="transmembrane region" description="Helical" evidence="6">
    <location>
        <begin position="189"/>
        <end position="207"/>
    </location>
</feature>
<organism evidence="7">
    <name type="scientific">marine metagenome</name>
    <dbReference type="NCBI Taxonomy" id="408172"/>
    <lineage>
        <taxon>unclassified sequences</taxon>
        <taxon>metagenomes</taxon>
        <taxon>ecological metagenomes</taxon>
    </lineage>
</organism>
<dbReference type="GO" id="GO:0005886">
    <property type="term" value="C:plasma membrane"/>
    <property type="evidence" value="ECO:0007669"/>
    <property type="project" value="UniProtKB-SubCell"/>
</dbReference>
<feature type="transmembrane region" description="Helical" evidence="6">
    <location>
        <begin position="71"/>
        <end position="95"/>
    </location>
</feature>
<evidence type="ECO:0000256" key="5">
    <source>
        <dbReference type="ARBA" id="ARBA00023136"/>
    </source>
</evidence>
<feature type="transmembrane region" description="Helical" evidence="6">
    <location>
        <begin position="161"/>
        <end position="177"/>
    </location>
</feature>
<feature type="transmembrane region" description="Helical" evidence="6">
    <location>
        <begin position="40"/>
        <end position="65"/>
    </location>
</feature>
<evidence type="ECO:0000256" key="4">
    <source>
        <dbReference type="ARBA" id="ARBA00022989"/>
    </source>
</evidence>
<keyword evidence="3 6" id="KW-0812">Transmembrane</keyword>
<gene>
    <name evidence="7" type="ORF">METZ01_LOCUS42124</name>
</gene>
<sequence length="211" mass="22643">MNLTQWSQLALICIMGAMSPGPSLAVVLRNTVSGGRTQGIFTGIGHGLGITFYSVLAIAGLVTLFKTIPHFFLIAQIVGSIFLIWLGANMIISAISSGESKNEETIPRVSGRRGFFEGFLIAFLNPKIAAWLLALFSQFVQPEAAFPEQLLLVSTVGGIDATWYCLVAILASSGGLVKGLRRSAKRIDLVMGVLLILLAAGMLWRVIPFFS</sequence>
<keyword evidence="2" id="KW-1003">Cell membrane</keyword>
<keyword evidence="4 6" id="KW-1133">Transmembrane helix</keyword>
<dbReference type="InterPro" id="IPR001123">
    <property type="entry name" value="LeuE-type"/>
</dbReference>
<dbReference type="Pfam" id="PF01810">
    <property type="entry name" value="LysE"/>
    <property type="match status" value="1"/>
</dbReference>
<evidence type="ECO:0008006" key="8">
    <source>
        <dbReference type="Google" id="ProtNLM"/>
    </source>
</evidence>
<accession>A0A381RC90</accession>
<dbReference type="GO" id="GO:0015171">
    <property type="term" value="F:amino acid transmembrane transporter activity"/>
    <property type="evidence" value="ECO:0007669"/>
    <property type="project" value="TreeGrafter"/>
</dbReference>
<dbReference type="PANTHER" id="PTHR30086:SF16">
    <property type="entry name" value="AMINO ACID EFFLUX PERMEASE RHTB FAMILY"/>
    <property type="match status" value="1"/>
</dbReference>
<feature type="transmembrane region" description="Helical" evidence="6">
    <location>
        <begin position="115"/>
        <end position="141"/>
    </location>
</feature>